<evidence type="ECO:0000313" key="3">
    <source>
        <dbReference type="Proteomes" id="UP001501323"/>
    </source>
</evidence>
<dbReference type="RefSeq" id="WP_345294861.1">
    <property type="nucleotide sequence ID" value="NZ_BAABJY010000002.1"/>
</dbReference>
<feature type="compositionally biased region" description="Low complexity" evidence="1">
    <location>
        <begin position="84"/>
        <end position="97"/>
    </location>
</feature>
<keyword evidence="3" id="KW-1185">Reference proteome</keyword>
<comment type="caution">
    <text evidence="2">The sequence shown here is derived from an EMBL/GenBank/DDBJ whole genome shotgun (WGS) entry which is preliminary data.</text>
</comment>
<feature type="region of interest" description="Disordered" evidence="1">
    <location>
        <begin position="69"/>
        <end position="97"/>
    </location>
</feature>
<organism evidence="2 3">
    <name type="scientific">Luteimonas vadosa</name>
    <dbReference type="NCBI Taxonomy" id="1165507"/>
    <lineage>
        <taxon>Bacteria</taxon>
        <taxon>Pseudomonadati</taxon>
        <taxon>Pseudomonadota</taxon>
        <taxon>Gammaproteobacteria</taxon>
        <taxon>Lysobacterales</taxon>
        <taxon>Lysobacteraceae</taxon>
        <taxon>Luteimonas</taxon>
    </lineage>
</organism>
<dbReference type="EMBL" id="BAABJY010000002">
    <property type="protein sequence ID" value="GAA4863551.1"/>
    <property type="molecule type" value="Genomic_DNA"/>
</dbReference>
<feature type="compositionally biased region" description="Basic and acidic residues" evidence="1">
    <location>
        <begin position="70"/>
        <end position="80"/>
    </location>
</feature>
<evidence type="ECO:0000313" key="2">
    <source>
        <dbReference type="EMBL" id="GAA4863551.1"/>
    </source>
</evidence>
<proteinExistence type="predicted"/>
<name>A0ABP9DYK9_9GAMM</name>
<gene>
    <name evidence="2" type="ORF">GCM10023332_14640</name>
</gene>
<sequence>MEKIPIEDLALLEILQRIDQAMPLRSGDTEIHERLVESGLVEVVEGGTCLTPAGVEMCKSLQHRQAADAQVEKVMDKRNGDGAGASTASDGGNAAYS</sequence>
<accession>A0ABP9DYK9</accession>
<dbReference type="Proteomes" id="UP001501323">
    <property type="component" value="Unassembled WGS sequence"/>
</dbReference>
<evidence type="ECO:0000256" key="1">
    <source>
        <dbReference type="SAM" id="MobiDB-lite"/>
    </source>
</evidence>
<protein>
    <submittedName>
        <fullName evidence="2">Uncharacterized protein</fullName>
    </submittedName>
</protein>
<reference evidence="3" key="1">
    <citation type="journal article" date="2019" name="Int. J. Syst. Evol. Microbiol.">
        <title>The Global Catalogue of Microorganisms (GCM) 10K type strain sequencing project: providing services to taxonomists for standard genome sequencing and annotation.</title>
        <authorList>
            <consortium name="The Broad Institute Genomics Platform"/>
            <consortium name="The Broad Institute Genome Sequencing Center for Infectious Disease"/>
            <person name="Wu L."/>
            <person name="Ma J."/>
        </authorList>
    </citation>
    <scope>NUCLEOTIDE SEQUENCE [LARGE SCALE GENOMIC DNA]</scope>
    <source>
        <strain evidence="3">JCM 18392</strain>
    </source>
</reference>